<dbReference type="PANTHER" id="PTHR47893:SF1">
    <property type="entry name" value="REGULATORY PROTEIN PCHR"/>
    <property type="match status" value="1"/>
</dbReference>
<dbReference type="InterPro" id="IPR018062">
    <property type="entry name" value="HTH_AraC-typ_CS"/>
</dbReference>
<keyword evidence="6" id="KW-1185">Reference proteome</keyword>
<dbReference type="PROSITE" id="PS00041">
    <property type="entry name" value="HTH_ARAC_FAMILY_1"/>
    <property type="match status" value="1"/>
</dbReference>
<accession>A0ABT4DWD7</accession>
<evidence type="ECO:0000313" key="6">
    <source>
        <dbReference type="Proteomes" id="UP001207626"/>
    </source>
</evidence>
<name>A0ABT4DWD7_9BACL</name>
<evidence type="ECO:0000256" key="2">
    <source>
        <dbReference type="ARBA" id="ARBA00023125"/>
    </source>
</evidence>
<keyword evidence="3" id="KW-0804">Transcription</keyword>
<evidence type="ECO:0000256" key="3">
    <source>
        <dbReference type="ARBA" id="ARBA00023163"/>
    </source>
</evidence>
<evidence type="ECO:0000259" key="4">
    <source>
        <dbReference type="PROSITE" id="PS01124"/>
    </source>
</evidence>
<gene>
    <name evidence="5" type="ORF">M5X09_18685</name>
</gene>
<proteinExistence type="predicted"/>
<dbReference type="PRINTS" id="PR00032">
    <property type="entry name" value="HTHARAC"/>
</dbReference>
<dbReference type="PROSITE" id="PS01124">
    <property type="entry name" value="HTH_ARAC_FAMILY_2"/>
    <property type="match status" value="1"/>
</dbReference>
<dbReference type="Gene3D" id="1.10.10.60">
    <property type="entry name" value="Homeodomain-like"/>
    <property type="match status" value="2"/>
</dbReference>
<dbReference type="InterPro" id="IPR020449">
    <property type="entry name" value="Tscrpt_reg_AraC-type_HTH"/>
</dbReference>
<dbReference type="InterPro" id="IPR018060">
    <property type="entry name" value="HTH_AraC"/>
</dbReference>
<organism evidence="5 6">
    <name type="scientific">Paenibacillus apiarius</name>
    <dbReference type="NCBI Taxonomy" id="46240"/>
    <lineage>
        <taxon>Bacteria</taxon>
        <taxon>Bacillati</taxon>
        <taxon>Bacillota</taxon>
        <taxon>Bacilli</taxon>
        <taxon>Bacillales</taxon>
        <taxon>Paenibacillaceae</taxon>
        <taxon>Paenibacillus</taxon>
    </lineage>
</organism>
<keyword evidence="2" id="KW-0238">DNA-binding</keyword>
<dbReference type="PANTHER" id="PTHR47893">
    <property type="entry name" value="REGULATORY PROTEIN PCHR"/>
    <property type="match status" value="1"/>
</dbReference>
<reference evidence="5 6" key="1">
    <citation type="submission" date="2022-05" db="EMBL/GenBank/DDBJ databases">
        <title>Genome Sequencing of Bee-Associated Microbes.</title>
        <authorList>
            <person name="Dunlap C."/>
        </authorList>
    </citation>
    <scope>NUCLEOTIDE SEQUENCE [LARGE SCALE GENOMIC DNA]</scope>
    <source>
        <strain evidence="5 6">NRRL NRS-1438</strain>
    </source>
</reference>
<keyword evidence="1" id="KW-0805">Transcription regulation</keyword>
<dbReference type="InterPro" id="IPR053142">
    <property type="entry name" value="PchR_regulatory_protein"/>
</dbReference>
<dbReference type="SUPFAM" id="SSF46689">
    <property type="entry name" value="Homeodomain-like"/>
    <property type="match status" value="2"/>
</dbReference>
<evidence type="ECO:0000256" key="1">
    <source>
        <dbReference type="ARBA" id="ARBA00023015"/>
    </source>
</evidence>
<dbReference type="Proteomes" id="UP001207626">
    <property type="component" value="Unassembled WGS sequence"/>
</dbReference>
<feature type="domain" description="HTH araC/xylS-type" evidence="4">
    <location>
        <begin position="227"/>
        <end position="325"/>
    </location>
</feature>
<sequence length="341" mass="39587">MARDVLITDIHDYFERFTELVNGQVHHHHGAWEQQLAIPEHIGKGSVGRVRIRPGMEIIISDITFKQDMKLRIQEACRLFELSYCVSGEIYCEWDGKESHTDKRTGNVLFLEDVQVYEEKKAGLRTQLLEIRLSPGELFRYAADAAEKHKMETWLQRHKGSIDRYPDSPAIQRCVSELMHCTYKGPMKRLYMESKAMEFIALFGEIEGLDVVGGNCFLRRDDIEQLNMARQLVLNHFEKPLSIRELSRLAGLNEFKLKKGFRELFGMTIFELVRKKRMEQALWHMEAERMNVGEAAVAVGYSNVSNFTATFRKHYGCNPSEYVKRIGQLDMKQNMAQDDSQ</sequence>
<dbReference type="Pfam" id="PF12833">
    <property type="entry name" value="HTH_18"/>
    <property type="match status" value="1"/>
</dbReference>
<dbReference type="RefSeq" id="WP_087432181.1">
    <property type="nucleotide sequence ID" value="NZ_JAMDLV010000074.1"/>
</dbReference>
<dbReference type="InterPro" id="IPR009057">
    <property type="entry name" value="Homeodomain-like_sf"/>
</dbReference>
<dbReference type="SMART" id="SM00342">
    <property type="entry name" value="HTH_ARAC"/>
    <property type="match status" value="1"/>
</dbReference>
<protein>
    <submittedName>
        <fullName evidence="5">AraC family transcriptional regulator</fullName>
    </submittedName>
</protein>
<dbReference type="EMBL" id="JAMDLW010000024">
    <property type="protein sequence ID" value="MCY9521667.1"/>
    <property type="molecule type" value="Genomic_DNA"/>
</dbReference>
<evidence type="ECO:0000313" key="5">
    <source>
        <dbReference type="EMBL" id="MCY9521667.1"/>
    </source>
</evidence>
<comment type="caution">
    <text evidence="5">The sequence shown here is derived from an EMBL/GenBank/DDBJ whole genome shotgun (WGS) entry which is preliminary data.</text>
</comment>